<dbReference type="AlphaFoldDB" id="V9F1B6"/>
<name>V9F1B6_PHYNI</name>
<keyword evidence="2" id="KW-1185">Reference proteome</keyword>
<evidence type="ECO:0000313" key="2">
    <source>
        <dbReference type="Proteomes" id="UP000018721"/>
    </source>
</evidence>
<sequence>MRKNPREDNKGNNKDILFRETNAIKGARRVELIDGQLARGQLQHEKNETGGWENPTDSTDARLRRRSQVASGRDWWRWMARWVEESRFEFAKDEVTSLGTGRVPESRNPCPRTRRAVSPWSTPLLVVFARPREVNPARTQPHHQHSNTSPRINAANVGVAEPHFGRIVLPEIALIVAASARRGLNPVDDSLQTDREATDLSTVDPAPTVKVTKPSQPNLPQCRKLDNASPPINTDARTRMLRGRNTMTTCGQLTCNLPGIGRIAQDEQQPVSKVFLVWLWVTFSPNG</sequence>
<proteinExistence type="predicted"/>
<comment type="caution">
    <text evidence="1">The sequence shown here is derived from an EMBL/GenBank/DDBJ whole genome shotgun (WGS) entry which is preliminary data.</text>
</comment>
<protein>
    <submittedName>
        <fullName evidence="1">Uncharacterized protein</fullName>
    </submittedName>
</protein>
<dbReference type="Proteomes" id="UP000018721">
    <property type="component" value="Unassembled WGS sequence"/>
</dbReference>
<evidence type="ECO:0000313" key="1">
    <source>
        <dbReference type="EMBL" id="ETI44548.1"/>
    </source>
</evidence>
<dbReference type="HOGENOM" id="CLU_971360_0_0_1"/>
<gene>
    <name evidence="1" type="ORF">F443_10763</name>
</gene>
<accession>V9F1B6</accession>
<reference evidence="1 2" key="1">
    <citation type="submission" date="2013-11" db="EMBL/GenBank/DDBJ databases">
        <title>The Genome Sequence of Phytophthora parasitica P1569.</title>
        <authorList>
            <consortium name="The Broad Institute Genomics Platform"/>
            <person name="Russ C."/>
            <person name="Tyler B."/>
            <person name="Panabieres F."/>
            <person name="Shan W."/>
            <person name="Tripathy S."/>
            <person name="Grunwald N."/>
            <person name="Machado M."/>
            <person name="Johnson C.S."/>
            <person name="Arredondo F."/>
            <person name="Hong C."/>
            <person name="Coffey M."/>
            <person name="Young S.K."/>
            <person name="Zeng Q."/>
            <person name="Gargeya S."/>
            <person name="Fitzgerald M."/>
            <person name="Abouelleil A."/>
            <person name="Alvarado L."/>
            <person name="Chapman S.B."/>
            <person name="Gainer-Dewar J."/>
            <person name="Goldberg J."/>
            <person name="Griggs A."/>
            <person name="Gujja S."/>
            <person name="Hansen M."/>
            <person name="Howarth C."/>
            <person name="Imamovic A."/>
            <person name="Ireland A."/>
            <person name="Larimer J."/>
            <person name="McCowan C."/>
            <person name="Murphy C."/>
            <person name="Pearson M."/>
            <person name="Poon T.W."/>
            <person name="Priest M."/>
            <person name="Roberts A."/>
            <person name="Saif S."/>
            <person name="Shea T."/>
            <person name="Sykes S."/>
            <person name="Wortman J."/>
            <person name="Nusbaum C."/>
            <person name="Birren B."/>
        </authorList>
    </citation>
    <scope>NUCLEOTIDE SEQUENCE [LARGE SCALE GENOMIC DNA]</scope>
    <source>
        <strain evidence="1 2">P1569</strain>
    </source>
</reference>
<organism evidence="1 2">
    <name type="scientific">Phytophthora nicotianae P1569</name>
    <dbReference type="NCBI Taxonomy" id="1317065"/>
    <lineage>
        <taxon>Eukaryota</taxon>
        <taxon>Sar</taxon>
        <taxon>Stramenopiles</taxon>
        <taxon>Oomycota</taxon>
        <taxon>Peronosporomycetes</taxon>
        <taxon>Peronosporales</taxon>
        <taxon>Peronosporaceae</taxon>
        <taxon>Phytophthora</taxon>
    </lineage>
</organism>
<dbReference type="EMBL" id="ANIZ01001823">
    <property type="protein sequence ID" value="ETI44548.1"/>
    <property type="molecule type" value="Genomic_DNA"/>
</dbReference>